<dbReference type="AlphaFoldDB" id="A0A2M8J3V5"/>
<proteinExistence type="predicted"/>
<reference evidence="1 2" key="1">
    <citation type="journal article" date="2018" name="Int. J. Syst. Evol. Microbiol.">
        <title>Pseudooceanicola lipolyticus sp. nov., a marine alphaproteobacterium, reclassification of Oceanicola flagellatus as Pseudooceanicola flagellatus comb. nov. and emended description of the genus Pseudooceanicola.</title>
        <authorList>
            <person name="Huang M.-M."/>
            <person name="Guo L.-L."/>
            <person name="Wu Y.-H."/>
            <person name="Lai Q.-L."/>
            <person name="Shao Z.-Z."/>
            <person name="Wang C.-S."/>
            <person name="Wu M."/>
            <person name="Xu X.-W."/>
        </authorList>
    </citation>
    <scope>NUCLEOTIDE SEQUENCE [LARGE SCALE GENOMIC DNA]</scope>
    <source>
        <strain evidence="1 2">157</strain>
    </source>
</reference>
<organism evidence="1 2">
    <name type="scientific">Pseudooceanicola lipolyticus</name>
    <dbReference type="NCBI Taxonomy" id="2029104"/>
    <lineage>
        <taxon>Bacteria</taxon>
        <taxon>Pseudomonadati</taxon>
        <taxon>Pseudomonadota</taxon>
        <taxon>Alphaproteobacteria</taxon>
        <taxon>Rhodobacterales</taxon>
        <taxon>Paracoccaceae</taxon>
        <taxon>Pseudooceanicola</taxon>
    </lineage>
</organism>
<dbReference type="Proteomes" id="UP000231553">
    <property type="component" value="Unassembled WGS sequence"/>
</dbReference>
<evidence type="ECO:0000313" key="1">
    <source>
        <dbReference type="EMBL" id="PJE37471.1"/>
    </source>
</evidence>
<protein>
    <submittedName>
        <fullName evidence="1">Uncharacterized protein</fullName>
    </submittedName>
</protein>
<comment type="caution">
    <text evidence="1">The sequence shown here is derived from an EMBL/GenBank/DDBJ whole genome shotgun (WGS) entry which is preliminary data.</text>
</comment>
<sequence length="373" mass="37117">MPDTIELNPGGAGSLNIAFKLRYEANENTNAFTDADKAKLAGQETGATADMTPEEVQGAYDSQVPVMSQAEAEAGASTAVRQVTAQRIAHAIAAQVVGGGGNLGTDMRLNGFGIGFAGANATGAQIARLTPVCLDGAALAIAVSEADKTDRLPCIGVAAADIADAASGDVISYGMITAVDSAAWAVGAPLYVGSTGGLTDTAPVDAAVQEVARVVTSDPTDGVLFVNIRAEGRPIGALGTGEALTGADLLLFGDASADHAPAARTLADVLLDLGNSGDLGTRSSGTETLVFSAARQQRLTNGGAFALAPPSTGEGRITLELANGASAGAVTLTGWDSVTGATLDSTPGNRFLCVVTVIGGQSYLAITAHSGNA</sequence>
<evidence type="ECO:0000313" key="2">
    <source>
        <dbReference type="Proteomes" id="UP000231553"/>
    </source>
</evidence>
<dbReference type="EMBL" id="PGTB01000014">
    <property type="protein sequence ID" value="PJE37471.1"/>
    <property type="molecule type" value="Genomic_DNA"/>
</dbReference>
<keyword evidence="2" id="KW-1185">Reference proteome</keyword>
<name>A0A2M8J3V5_9RHOB</name>
<dbReference type="RefSeq" id="WP_100161760.1">
    <property type="nucleotide sequence ID" value="NZ_PGTB01000014.1"/>
</dbReference>
<dbReference type="OrthoDB" id="253744at31989"/>
<gene>
    <name evidence="1" type="ORF">CVM52_06815</name>
</gene>
<accession>A0A2M8J3V5</accession>